<dbReference type="Gene3D" id="3.30.1600.10">
    <property type="entry name" value="SIR2/SIRT2 'Small Domain"/>
    <property type="match status" value="1"/>
</dbReference>
<keyword evidence="4" id="KW-0479">Metal-binding</keyword>
<accession>A0A8H9J021</accession>
<dbReference type="PROSITE" id="PS50305">
    <property type="entry name" value="SIRTUIN"/>
    <property type="match status" value="1"/>
</dbReference>
<dbReference type="CDD" id="cd01407">
    <property type="entry name" value="SIR2-fam"/>
    <property type="match status" value="1"/>
</dbReference>
<dbReference type="InterPro" id="IPR050134">
    <property type="entry name" value="NAD-dep_sirtuin_deacylases"/>
</dbReference>
<proteinExistence type="predicted"/>
<dbReference type="GO" id="GO:0017136">
    <property type="term" value="F:histone deacetylase activity, NAD-dependent"/>
    <property type="evidence" value="ECO:0007669"/>
    <property type="project" value="TreeGrafter"/>
</dbReference>
<evidence type="ECO:0000313" key="6">
    <source>
        <dbReference type="EMBL" id="GHF84313.1"/>
    </source>
</evidence>
<dbReference type="GO" id="GO:0070403">
    <property type="term" value="F:NAD+ binding"/>
    <property type="evidence" value="ECO:0007669"/>
    <property type="project" value="InterPro"/>
</dbReference>
<dbReference type="AlphaFoldDB" id="A0A8H9J021"/>
<reference evidence="6" key="2">
    <citation type="submission" date="2020-09" db="EMBL/GenBank/DDBJ databases">
        <authorList>
            <person name="Sun Q."/>
            <person name="Zhou Y."/>
        </authorList>
    </citation>
    <scope>NUCLEOTIDE SEQUENCE</scope>
    <source>
        <strain evidence="6">CGMCC 4.7679</strain>
    </source>
</reference>
<keyword evidence="7" id="KW-1185">Reference proteome</keyword>
<reference evidence="6" key="1">
    <citation type="journal article" date="2014" name="Int. J. Syst. Evol. Microbiol.">
        <title>Complete genome sequence of Corynebacterium casei LMG S-19264T (=DSM 44701T), isolated from a smear-ripened cheese.</title>
        <authorList>
            <consortium name="US DOE Joint Genome Institute (JGI-PGF)"/>
            <person name="Walter F."/>
            <person name="Albersmeier A."/>
            <person name="Kalinowski J."/>
            <person name="Ruckert C."/>
        </authorList>
    </citation>
    <scope>NUCLEOTIDE SEQUENCE</scope>
    <source>
        <strain evidence="6">CGMCC 4.7679</strain>
    </source>
</reference>
<name>A0A8H9J021_9PSEU</name>
<evidence type="ECO:0000256" key="1">
    <source>
        <dbReference type="ARBA" id="ARBA00012928"/>
    </source>
</evidence>
<dbReference type="Gene3D" id="3.40.50.1220">
    <property type="entry name" value="TPP-binding domain"/>
    <property type="match status" value="1"/>
</dbReference>
<evidence type="ECO:0000256" key="3">
    <source>
        <dbReference type="ARBA" id="ARBA00023027"/>
    </source>
</evidence>
<dbReference type="InterPro" id="IPR026591">
    <property type="entry name" value="Sirtuin_cat_small_dom_sf"/>
</dbReference>
<evidence type="ECO:0000256" key="4">
    <source>
        <dbReference type="PROSITE-ProRule" id="PRU00236"/>
    </source>
</evidence>
<feature type="binding site" evidence="4">
    <location>
        <position position="158"/>
    </location>
    <ligand>
        <name>Zn(2+)</name>
        <dbReference type="ChEBI" id="CHEBI:29105"/>
    </ligand>
</feature>
<protein>
    <recommendedName>
        <fullName evidence="1">protein acetyllysine N-acetyltransferase</fullName>
        <ecNumber evidence="1">2.3.1.286</ecNumber>
    </recommendedName>
</protein>
<dbReference type="RefSeq" id="WP_145935558.1">
    <property type="nucleotide sequence ID" value="NZ_BNAV01000017.1"/>
</dbReference>
<feature type="active site" description="Proton acceptor" evidence="4">
    <location>
        <position position="122"/>
    </location>
</feature>
<evidence type="ECO:0000259" key="5">
    <source>
        <dbReference type="PROSITE" id="PS50305"/>
    </source>
</evidence>
<dbReference type="EMBL" id="BNAV01000017">
    <property type="protein sequence ID" value="GHF84313.1"/>
    <property type="molecule type" value="Genomic_DNA"/>
</dbReference>
<dbReference type="EC" id="2.3.1.286" evidence="1"/>
<evidence type="ECO:0000256" key="2">
    <source>
        <dbReference type="ARBA" id="ARBA00022679"/>
    </source>
</evidence>
<feature type="binding site" evidence="4">
    <location>
        <position position="155"/>
    </location>
    <ligand>
        <name>Zn(2+)</name>
        <dbReference type="ChEBI" id="CHEBI:29105"/>
    </ligand>
</feature>
<dbReference type="InterPro" id="IPR029035">
    <property type="entry name" value="DHS-like_NAD/FAD-binding_dom"/>
</dbReference>
<keyword evidence="4" id="KW-0862">Zinc</keyword>
<dbReference type="InterPro" id="IPR026590">
    <property type="entry name" value="Ssirtuin_cat_dom"/>
</dbReference>
<feature type="binding site" evidence="4">
    <location>
        <position position="130"/>
    </location>
    <ligand>
        <name>Zn(2+)</name>
        <dbReference type="ChEBI" id="CHEBI:29105"/>
    </ligand>
</feature>
<sequence length="248" mass="26161">MSELDRARALVRGAGRIVALTGAGISTESGIPDFRGPQGVWTKNPAAEKLSDISEYTASREVRELAWQSRLEHAGLAPEPNTGHRALVDLEHDGRLMAILTQNIDGLHQKAGSDPANVVELHGTLAQSICLLCGDRRDMPETLERVRAGETDPSCLVCGGILKSATISFGQALDVAVLERARLNALTCDLLLAVGTSLTVHPAAGLVDIAAAAGAPVIICNAQETPYDDVAEVVLRDPIGEVLPALVR</sequence>
<gene>
    <name evidence="6" type="primary">cobB2</name>
    <name evidence="6" type="ORF">GCM10017566_67930</name>
</gene>
<dbReference type="GO" id="GO:0046872">
    <property type="term" value="F:metal ion binding"/>
    <property type="evidence" value="ECO:0007669"/>
    <property type="project" value="UniProtKB-KW"/>
</dbReference>
<feature type="binding site" evidence="4">
    <location>
        <position position="133"/>
    </location>
    <ligand>
        <name>Zn(2+)</name>
        <dbReference type="ChEBI" id="CHEBI:29105"/>
    </ligand>
</feature>
<dbReference type="Pfam" id="PF02146">
    <property type="entry name" value="SIR2"/>
    <property type="match status" value="1"/>
</dbReference>
<feature type="domain" description="Deacetylase sirtuin-type" evidence="5">
    <location>
        <begin position="1"/>
        <end position="248"/>
    </location>
</feature>
<evidence type="ECO:0000313" key="7">
    <source>
        <dbReference type="Proteomes" id="UP000658656"/>
    </source>
</evidence>
<keyword evidence="3" id="KW-0520">NAD</keyword>
<dbReference type="InterPro" id="IPR003000">
    <property type="entry name" value="Sirtuin"/>
</dbReference>
<keyword evidence="2" id="KW-0808">Transferase</keyword>
<dbReference type="PANTHER" id="PTHR11085">
    <property type="entry name" value="NAD-DEPENDENT PROTEIN DEACYLASE SIRTUIN-5, MITOCHONDRIAL-RELATED"/>
    <property type="match status" value="1"/>
</dbReference>
<comment type="caution">
    <text evidence="6">The sequence shown here is derived from an EMBL/GenBank/DDBJ whole genome shotgun (WGS) entry which is preliminary data.</text>
</comment>
<organism evidence="6 7">
    <name type="scientific">Amycolatopsis bartoniae</name>
    <dbReference type="NCBI Taxonomy" id="941986"/>
    <lineage>
        <taxon>Bacteria</taxon>
        <taxon>Bacillati</taxon>
        <taxon>Actinomycetota</taxon>
        <taxon>Actinomycetes</taxon>
        <taxon>Pseudonocardiales</taxon>
        <taxon>Pseudonocardiaceae</taxon>
        <taxon>Amycolatopsis</taxon>
    </lineage>
</organism>
<dbReference type="OrthoDB" id="9800582at2"/>
<dbReference type="SUPFAM" id="SSF52467">
    <property type="entry name" value="DHS-like NAD/FAD-binding domain"/>
    <property type="match status" value="1"/>
</dbReference>
<dbReference type="PANTHER" id="PTHR11085:SF4">
    <property type="entry name" value="NAD-DEPENDENT PROTEIN DEACYLASE"/>
    <property type="match status" value="1"/>
</dbReference>
<dbReference type="Proteomes" id="UP000658656">
    <property type="component" value="Unassembled WGS sequence"/>
</dbReference>